<dbReference type="Proteomes" id="UP000264006">
    <property type="component" value="Chromosome"/>
</dbReference>
<keyword evidence="3" id="KW-1185">Reference proteome</keyword>
<gene>
    <name evidence="2" type="ORF">DVS28_a3225</name>
</gene>
<feature type="chain" id="PRO_5016716812" evidence="1">
    <location>
        <begin position="24"/>
        <end position="206"/>
    </location>
</feature>
<accession>A0A346Y0A3</accession>
<evidence type="ECO:0000313" key="3">
    <source>
        <dbReference type="Proteomes" id="UP000264006"/>
    </source>
</evidence>
<dbReference type="OrthoDB" id="9831823at2"/>
<proteinExistence type="predicted"/>
<name>A0A346Y0A3_9ACTN</name>
<organism evidence="2 3">
    <name type="scientific">Euzebya pacifica</name>
    <dbReference type="NCBI Taxonomy" id="1608957"/>
    <lineage>
        <taxon>Bacteria</taxon>
        <taxon>Bacillati</taxon>
        <taxon>Actinomycetota</taxon>
        <taxon>Nitriliruptoria</taxon>
        <taxon>Euzebyales</taxon>
    </lineage>
</organism>
<feature type="signal peptide" evidence="1">
    <location>
        <begin position="1"/>
        <end position="23"/>
    </location>
</feature>
<sequence>MTTTVRLLAALFALAVLAPAAMANPVYDKIEDTFYLRGEGCGATENLYLDDRSAVDEYDGCGTIGGLPVNEAVDAEDSLSTTKAYDLILDGDGQVEVVIRAESWVGDGFPGAGQSVVDVSLSAHPIATGGPFVPPVTLGSGTSEILVAGQDNATHTFTFDIPDTAHQTHVSGFTLKVSVRGANVNVNNLGMSGDSYFTIDLLEEAV</sequence>
<keyword evidence="1" id="KW-0732">Signal</keyword>
<dbReference type="KEGG" id="euz:DVS28_a3225"/>
<dbReference type="AlphaFoldDB" id="A0A346Y0A3"/>
<evidence type="ECO:0000256" key="1">
    <source>
        <dbReference type="SAM" id="SignalP"/>
    </source>
</evidence>
<reference evidence="2 3" key="1">
    <citation type="submission" date="2018-09" db="EMBL/GenBank/DDBJ databases">
        <title>Complete genome sequence of Euzebya sp. DY32-46 isolated from seawater of Pacific Ocean.</title>
        <authorList>
            <person name="Xu L."/>
            <person name="Wu Y.-H."/>
            <person name="Xu X.-W."/>
        </authorList>
    </citation>
    <scope>NUCLEOTIDE SEQUENCE [LARGE SCALE GENOMIC DNA]</scope>
    <source>
        <strain evidence="2 3">DY32-46</strain>
    </source>
</reference>
<dbReference type="RefSeq" id="WP_114592323.1">
    <property type="nucleotide sequence ID" value="NZ_CP031165.1"/>
</dbReference>
<protein>
    <submittedName>
        <fullName evidence="2">Uncharacterized protein</fullName>
    </submittedName>
</protein>
<evidence type="ECO:0000313" key="2">
    <source>
        <dbReference type="EMBL" id="AXV07900.1"/>
    </source>
</evidence>
<dbReference type="EMBL" id="CP031165">
    <property type="protein sequence ID" value="AXV07900.1"/>
    <property type="molecule type" value="Genomic_DNA"/>
</dbReference>